<dbReference type="RefSeq" id="WP_128193442.1">
    <property type="nucleotide sequence ID" value="NZ_SACJ01000002.1"/>
</dbReference>
<name>A0A437KZT6_9FLAO</name>
<protein>
    <submittedName>
        <fullName evidence="1">DUF2971 domain-containing protein</fullName>
    </submittedName>
</protein>
<dbReference type="InterPro" id="IPR021352">
    <property type="entry name" value="DUF2971"/>
</dbReference>
<evidence type="ECO:0000313" key="1">
    <source>
        <dbReference type="EMBL" id="RVT78231.1"/>
    </source>
</evidence>
<organism evidence="1 2">
    <name type="scientific">Flavobacterium sufflavum</name>
    <dbReference type="NCBI Taxonomy" id="1921138"/>
    <lineage>
        <taxon>Bacteria</taxon>
        <taxon>Pseudomonadati</taxon>
        <taxon>Bacteroidota</taxon>
        <taxon>Flavobacteriia</taxon>
        <taxon>Flavobacteriales</taxon>
        <taxon>Flavobacteriaceae</taxon>
        <taxon>Flavobacterium</taxon>
    </lineage>
</organism>
<accession>A0A437KZT6</accession>
<reference evidence="1 2" key="1">
    <citation type="submission" date="2019-01" db="EMBL/GenBank/DDBJ databases">
        <authorList>
            <person name="Chen W.-M."/>
        </authorList>
    </citation>
    <scope>NUCLEOTIDE SEQUENCE [LARGE SCALE GENOMIC DNA]</scope>
    <source>
        <strain evidence="1 2">BBQ-12</strain>
    </source>
</reference>
<dbReference type="EMBL" id="SACJ01000002">
    <property type="protein sequence ID" value="RVT78231.1"/>
    <property type="molecule type" value="Genomic_DNA"/>
</dbReference>
<evidence type="ECO:0000313" key="2">
    <source>
        <dbReference type="Proteomes" id="UP000285211"/>
    </source>
</evidence>
<dbReference type="OrthoDB" id="190848at2"/>
<comment type="caution">
    <text evidence="1">The sequence shown here is derived from an EMBL/GenBank/DDBJ whole genome shotgun (WGS) entry which is preliminary data.</text>
</comment>
<gene>
    <name evidence="1" type="ORF">EOD40_03045</name>
</gene>
<keyword evidence="2" id="KW-1185">Reference proteome</keyword>
<sequence>MKFKDELQLEWAIENYEYLHQFRVFDTGVQHYTSIAKNNIQFSHPKYLYKFFDNSDNSLNSLLNNYLYFSNPNYFNDPFDCLVNREKQIVSSSIDMEKAKIERDNLGVCCFSLINNNPLMWGHYTNRYKGFCVKFNSESLVKKDSELMTHVSYLKNYEPHNSNLQECIKRLKAKKLDKQYENGLHKLLIMQFEYSWKYYDWKYEQEYRAITLSANSFNRKSEFDKKHLEEVYIGYKMKTDCPNYYSLLMDILKNHYEHTKIFEVLPHALVVELKFNPLK</sequence>
<dbReference type="AlphaFoldDB" id="A0A437KZT6"/>
<dbReference type="Pfam" id="PF11185">
    <property type="entry name" value="DUF2971"/>
    <property type="match status" value="1"/>
</dbReference>
<proteinExistence type="predicted"/>
<dbReference type="Proteomes" id="UP000285211">
    <property type="component" value="Unassembled WGS sequence"/>
</dbReference>